<dbReference type="AlphaFoldDB" id="A0A103XX69"/>
<dbReference type="SMART" id="SM00184">
    <property type="entry name" value="RING"/>
    <property type="match status" value="1"/>
</dbReference>
<comment type="subcellular location">
    <subcellularLocation>
        <location evidence="2">Membrane</location>
        <topology evidence="2">Single-pass membrane protein</topology>
    </subcellularLocation>
</comment>
<protein>
    <recommendedName>
        <fullName evidence="4">RING-type E3 ubiquitin transferase</fullName>
        <ecNumber evidence="4">2.3.2.27</ecNumber>
    </recommendedName>
</protein>
<comment type="catalytic activity">
    <reaction evidence="1">
        <text>S-ubiquitinyl-[E2 ubiquitin-conjugating enzyme]-L-cysteine + [acceptor protein]-L-lysine = [E2 ubiquitin-conjugating enzyme]-L-cysteine + N(6)-ubiquitinyl-[acceptor protein]-L-lysine.</text>
        <dbReference type="EC" id="2.3.2.27"/>
    </reaction>
</comment>
<dbReference type="PROSITE" id="PS50089">
    <property type="entry name" value="ZF_RING_2"/>
    <property type="match status" value="1"/>
</dbReference>
<evidence type="ECO:0000256" key="3">
    <source>
        <dbReference type="ARBA" id="ARBA00004906"/>
    </source>
</evidence>
<organism evidence="18 19">
    <name type="scientific">Cynara cardunculus var. scolymus</name>
    <name type="common">Globe artichoke</name>
    <name type="synonym">Cynara scolymus</name>
    <dbReference type="NCBI Taxonomy" id="59895"/>
    <lineage>
        <taxon>Eukaryota</taxon>
        <taxon>Viridiplantae</taxon>
        <taxon>Streptophyta</taxon>
        <taxon>Embryophyta</taxon>
        <taxon>Tracheophyta</taxon>
        <taxon>Spermatophyta</taxon>
        <taxon>Magnoliopsida</taxon>
        <taxon>eudicotyledons</taxon>
        <taxon>Gunneridae</taxon>
        <taxon>Pentapetalae</taxon>
        <taxon>asterids</taxon>
        <taxon>campanulids</taxon>
        <taxon>Asterales</taxon>
        <taxon>Asteraceae</taxon>
        <taxon>Carduoideae</taxon>
        <taxon>Cardueae</taxon>
        <taxon>Carduinae</taxon>
        <taxon>Cynara</taxon>
    </lineage>
</organism>
<keyword evidence="12 15" id="KW-0472">Membrane</keyword>
<evidence type="ECO:0000313" key="19">
    <source>
        <dbReference type="Proteomes" id="UP000243975"/>
    </source>
</evidence>
<dbReference type="GO" id="GO:0008270">
    <property type="term" value="F:zinc ion binding"/>
    <property type="evidence" value="ECO:0007669"/>
    <property type="project" value="UniProtKB-KW"/>
</dbReference>
<dbReference type="Pfam" id="PF13639">
    <property type="entry name" value="zf-RING_2"/>
    <property type="match status" value="1"/>
</dbReference>
<evidence type="ECO:0000256" key="4">
    <source>
        <dbReference type="ARBA" id="ARBA00012483"/>
    </source>
</evidence>
<reference evidence="18 19" key="1">
    <citation type="journal article" date="2016" name="Sci. Rep.">
        <title>The genome sequence of the outbreeding globe artichoke constructed de novo incorporating a phase-aware low-pass sequencing strategy of F1 progeny.</title>
        <authorList>
            <person name="Scaglione D."/>
            <person name="Reyes-Chin-Wo S."/>
            <person name="Acquadro A."/>
            <person name="Froenicke L."/>
            <person name="Portis E."/>
            <person name="Beitel C."/>
            <person name="Tirone M."/>
            <person name="Mauro R."/>
            <person name="Lo Monaco A."/>
            <person name="Mauromicale G."/>
            <person name="Faccioli P."/>
            <person name="Cattivelli L."/>
            <person name="Rieseberg L."/>
            <person name="Michelmore R."/>
            <person name="Lanteri S."/>
        </authorList>
    </citation>
    <scope>NUCLEOTIDE SEQUENCE [LARGE SCALE GENOMIC DNA]</scope>
    <source>
        <strain evidence="18">2C</strain>
    </source>
</reference>
<dbReference type="Gene3D" id="3.30.40.10">
    <property type="entry name" value="Zinc/RING finger domain, C3HC4 (zinc finger)"/>
    <property type="match status" value="1"/>
</dbReference>
<evidence type="ECO:0000256" key="13">
    <source>
        <dbReference type="ARBA" id="ARBA00024209"/>
    </source>
</evidence>
<evidence type="ECO:0000256" key="9">
    <source>
        <dbReference type="ARBA" id="ARBA00022786"/>
    </source>
</evidence>
<feature type="signal peptide" evidence="16">
    <location>
        <begin position="1"/>
        <end position="35"/>
    </location>
</feature>
<proteinExistence type="inferred from homology"/>
<keyword evidence="16" id="KW-0732">Signal</keyword>
<evidence type="ECO:0000259" key="17">
    <source>
        <dbReference type="PROSITE" id="PS50089"/>
    </source>
</evidence>
<sequence length="300" mass="33313">MHHIKFSLIEIIKFRYEIKWVALVVVLLLANGCAAAEPANEPPPIAQPGQKTGTKISLPMAVVLACLLSAFLLICFLFYLFHRYAEHQFALAATTGNGGERSLGKQVAARGLDPAVVATFTSFTYSVVKEIMIGQQALECAVCLNGYQDHEALRLLPECSHVFHRDCLDEWLALHVTCPVCRASLVPKPDPLSRETESWHSTKETTKGYVSIQLTELKHDLPPVRKISRSCSMGERRSKNVERYTLRLSEEMQNVLNNLTVNPSTNSNVAFSMGSDTKLINLRSASVNSIRGSDCFNHII</sequence>
<evidence type="ECO:0000256" key="12">
    <source>
        <dbReference type="ARBA" id="ARBA00023136"/>
    </source>
</evidence>
<dbReference type="InterPro" id="IPR001841">
    <property type="entry name" value="Znf_RING"/>
</dbReference>
<dbReference type="PANTHER" id="PTHR14155">
    <property type="entry name" value="RING FINGER DOMAIN-CONTAINING"/>
    <property type="match status" value="1"/>
</dbReference>
<dbReference type="InterPro" id="IPR053238">
    <property type="entry name" value="RING-H2_zinc_finger"/>
</dbReference>
<feature type="domain" description="RING-type" evidence="17">
    <location>
        <begin position="140"/>
        <end position="182"/>
    </location>
</feature>
<feature type="transmembrane region" description="Helical" evidence="15">
    <location>
        <begin position="59"/>
        <end position="81"/>
    </location>
</feature>
<dbReference type="CDD" id="cd16461">
    <property type="entry name" value="RING-H2_EL5-like"/>
    <property type="match status" value="1"/>
</dbReference>
<dbReference type="STRING" id="59895.A0A103XX69"/>
<dbReference type="OrthoDB" id="8062037at2759"/>
<feature type="chain" id="PRO_5007119180" description="RING-type E3 ubiquitin transferase" evidence="16">
    <location>
        <begin position="36"/>
        <end position="300"/>
    </location>
</feature>
<comment type="similarity">
    <text evidence="13">Belongs to the RING-type zinc finger family. ATL subfamily.</text>
</comment>
<dbReference type="GO" id="GO:0016020">
    <property type="term" value="C:membrane"/>
    <property type="evidence" value="ECO:0007669"/>
    <property type="project" value="UniProtKB-SubCell"/>
</dbReference>
<keyword evidence="8 14" id="KW-0863">Zinc-finger</keyword>
<dbReference type="InterPro" id="IPR013083">
    <property type="entry name" value="Znf_RING/FYVE/PHD"/>
</dbReference>
<keyword evidence="19" id="KW-1185">Reference proteome</keyword>
<evidence type="ECO:0000256" key="10">
    <source>
        <dbReference type="ARBA" id="ARBA00022833"/>
    </source>
</evidence>
<gene>
    <name evidence="18" type="ORF">Ccrd_023254</name>
</gene>
<evidence type="ECO:0000256" key="7">
    <source>
        <dbReference type="ARBA" id="ARBA00022723"/>
    </source>
</evidence>
<evidence type="ECO:0000256" key="1">
    <source>
        <dbReference type="ARBA" id="ARBA00000900"/>
    </source>
</evidence>
<keyword evidence="9" id="KW-0833">Ubl conjugation pathway</keyword>
<evidence type="ECO:0000256" key="8">
    <source>
        <dbReference type="ARBA" id="ARBA00022771"/>
    </source>
</evidence>
<comment type="caution">
    <text evidence="18">The sequence shown here is derived from an EMBL/GenBank/DDBJ whole genome shotgun (WGS) entry which is preliminary data.</text>
</comment>
<keyword evidence="5" id="KW-0808">Transferase</keyword>
<name>A0A103XX69_CYNCS</name>
<evidence type="ECO:0000256" key="6">
    <source>
        <dbReference type="ARBA" id="ARBA00022692"/>
    </source>
</evidence>
<evidence type="ECO:0000313" key="18">
    <source>
        <dbReference type="EMBL" id="KVH98522.1"/>
    </source>
</evidence>
<dbReference type="SUPFAM" id="SSF57850">
    <property type="entry name" value="RING/U-box"/>
    <property type="match status" value="1"/>
</dbReference>
<evidence type="ECO:0000256" key="11">
    <source>
        <dbReference type="ARBA" id="ARBA00022989"/>
    </source>
</evidence>
<dbReference type="EC" id="2.3.2.27" evidence="4"/>
<comment type="pathway">
    <text evidence="3">Protein modification; protein ubiquitination.</text>
</comment>
<dbReference type="PANTHER" id="PTHR14155:SF610">
    <property type="entry name" value="OS01G0755700 PROTEIN"/>
    <property type="match status" value="1"/>
</dbReference>
<accession>A0A103XX69</accession>
<dbReference type="GO" id="GO:0061630">
    <property type="term" value="F:ubiquitin protein ligase activity"/>
    <property type="evidence" value="ECO:0007669"/>
    <property type="project" value="UniProtKB-EC"/>
</dbReference>
<evidence type="ECO:0000256" key="5">
    <source>
        <dbReference type="ARBA" id="ARBA00022679"/>
    </source>
</evidence>
<dbReference type="Proteomes" id="UP000243975">
    <property type="component" value="Unassembled WGS sequence"/>
</dbReference>
<dbReference type="Gramene" id="KVH98522">
    <property type="protein sequence ID" value="KVH98522"/>
    <property type="gene ID" value="Ccrd_023254"/>
</dbReference>
<evidence type="ECO:0000256" key="14">
    <source>
        <dbReference type="PROSITE-ProRule" id="PRU00175"/>
    </source>
</evidence>
<keyword evidence="11 15" id="KW-1133">Transmembrane helix</keyword>
<keyword evidence="10" id="KW-0862">Zinc</keyword>
<evidence type="ECO:0000256" key="16">
    <source>
        <dbReference type="SAM" id="SignalP"/>
    </source>
</evidence>
<dbReference type="EMBL" id="LEKV01003792">
    <property type="protein sequence ID" value="KVH98522.1"/>
    <property type="molecule type" value="Genomic_DNA"/>
</dbReference>
<dbReference type="FunFam" id="3.30.40.10:FF:000187">
    <property type="entry name" value="E3 ubiquitin-protein ligase ATL6"/>
    <property type="match status" value="1"/>
</dbReference>
<evidence type="ECO:0000256" key="2">
    <source>
        <dbReference type="ARBA" id="ARBA00004167"/>
    </source>
</evidence>
<keyword evidence="7" id="KW-0479">Metal-binding</keyword>
<keyword evidence="6 15" id="KW-0812">Transmembrane</keyword>
<evidence type="ECO:0000256" key="15">
    <source>
        <dbReference type="SAM" id="Phobius"/>
    </source>
</evidence>
<dbReference type="OMA" id="PECSHVF"/>